<protein>
    <submittedName>
        <fullName evidence="1">Uncharacterized protein</fullName>
    </submittedName>
</protein>
<name>A0AAE0PV37_9TELE</name>
<sequence length="53" mass="5967">MKVVLLLASALRSNSSSHLRELDLNSLIIINSPGLEYDRSLTSDLLSRINQLW</sequence>
<evidence type="ECO:0000313" key="2">
    <source>
        <dbReference type="Proteomes" id="UP001274896"/>
    </source>
</evidence>
<comment type="caution">
    <text evidence="1">The sequence shown here is derived from an EMBL/GenBank/DDBJ whole genome shotgun (WGS) entry which is preliminary data.</text>
</comment>
<reference evidence="1" key="1">
    <citation type="submission" date="2023-06" db="EMBL/GenBank/DDBJ databases">
        <title>Male Hemibagrus guttatus genome.</title>
        <authorList>
            <person name="Bian C."/>
        </authorList>
    </citation>
    <scope>NUCLEOTIDE SEQUENCE</scope>
    <source>
        <strain evidence="1">Male_cb2023</strain>
        <tissue evidence="1">Muscle</tissue>
    </source>
</reference>
<dbReference type="EMBL" id="JAUCMX010000028">
    <property type="protein sequence ID" value="KAK3508270.1"/>
    <property type="molecule type" value="Genomic_DNA"/>
</dbReference>
<keyword evidence="2" id="KW-1185">Reference proteome</keyword>
<organism evidence="1 2">
    <name type="scientific">Hemibagrus guttatus</name>
    <dbReference type="NCBI Taxonomy" id="175788"/>
    <lineage>
        <taxon>Eukaryota</taxon>
        <taxon>Metazoa</taxon>
        <taxon>Chordata</taxon>
        <taxon>Craniata</taxon>
        <taxon>Vertebrata</taxon>
        <taxon>Euteleostomi</taxon>
        <taxon>Actinopterygii</taxon>
        <taxon>Neopterygii</taxon>
        <taxon>Teleostei</taxon>
        <taxon>Ostariophysi</taxon>
        <taxon>Siluriformes</taxon>
        <taxon>Bagridae</taxon>
        <taxon>Hemibagrus</taxon>
    </lineage>
</organism>
<proteinExistence type="predicted"/>
<accession>A0AAE0PV37</accession>
<gene>
    <name evidence="1" type="ORF">QTP70_018048</name>
</gene>
<evidence type="ECO:0000313" key="1">
    <source>
        <dbReference type="EMBL" id="KAK3508270.1"/>
    </source>
</evidence>
<dbReference type="AlphaFoldDB" id="A0AAE0PV37"/>
<dbReference type="Proteomes" id="UP001274896">
    <property type="component" value="Unassembled WGS sequence"/>
</dbReference>